<reference evidence="7 8" key="1">
    <citation type="submission" date="2019-10" db="EMBL/GenBank/DDBJ databases">
        <title>Genome diversity of Sutterella seckii.</title>
        <authorList>
            <person name="Chaplin A.V."/>
            <person name="Sokolova S.R."/>
            <person name="Mosin K.A."/>
            <person name="Ivanova E.L."/>
            <person name="Kochetkova T.O."/>
            <person name="Goltsov A.Y."/>
            <person name="Trofimov D.Y."/>
            <person name="Efimov B.A."/>
        </authorList>
    </citation>
    <scope>NUCLEOTIDE SEQUENCE [LARGE SCALE GENOMIC DNA]</scope>
    <source>
        <strain evidence="7 8">ASD393</strain>
    </source>
</reference>
<evidence type="ECO:0000256" key="4">
    <source>
        <dbReference type="ARBA" id="ARBA00022801"/>
    </source>
</evidence>
<dbReference type="EC" id="3.1.-.-" evidence="5"/>
<dbReference type="Proteomes" id="UP000430564">
    <property type="component" value="Unassembled WGS sequence"/>
</dbReference>
<dbReference type="GO" id="GO:0016788">
    <property type="term" value="F:hydrolase activity, acting on ester bonds"/>
    <property type="evidence" value="ECO:0007669"/>
    <property type="project" value="UniProtKB-UniRule"/>
</dbReference>
<dbReference type="PANTHER" id="PTHR33317">
    <property type="entry name" value="POLYNUCLEOTIDYL TRANSFERASE, RIBONUCLEASE H-LIKE SUPERFAMILY PROTEIN"/>
    <property type="match status" value="1"/>
</dbReference>
<evidence type="ECO:0000256" key="1">
    <source>
        <dbReference type="ARBA" id="ARBA00022490"/>
    </source>
</evidence>
<comment type="function">
    <text evidence="5">Could be a nuclease involved in processing of the 5'-end of pre-16S rRNA.</text>
</comment>
<dbReference type="GO" id="GO:0000967">
    <property type="term" value="P:rRNA 5'-end processing"/>
    <property type="evidence" value="ECO:0007669"/>
    <property type="project" value="UniProtKB-UniRule"/>
</dbReference>
<dbReference type="Pfam" id="PF03652">
    <property type="entry name" value="RuvX"/>
    <property type="match status" value="1"/>
</dbReference>
<evidence type="ECO:0000313" key="7">
    <source>
        <dbReference type="EMBL" id="KAB7662489.1"/>
    </source>
</evidence>
<keyword evidence="4 5" id="KW-0378">Hydrolase</keyword>
<comment type="similarity">
    <text evidence="5">Belongs to the YqgF HJR family.</text>
</comment>
<dbReference type="CDD" id="cd16964">
    <property type="entry name" value="YqgF"/>
    <property type="match status" value="1"/>
</dbReference>
<gene>
    <name evidence="7" type="primary">ruvX</name>
    <name evidence="7" type="ORF">GBM95_02665</name>
</gene>
<evidence type="ECO:0000256" key="2">
    <source>
        <dbReference type="ARBA" id="ARBA00022517"/>
    </source>
</evidence>
<dbReference type="AlphaFoldDB" id="A0A6I1EUB3"/>
<keyword evidence="3 5" id="KW-0540">Nuclease</keyword>
<proteinExistence type="inferred from homology"/>
<dbReference type="HAMAP" id="MF_00651">
    <property type="entry name" value="Nuclease_YqgF"/>
    <property type="match status" value="1"/>
</dbReference>
<dbReference type="SMART" id="SM00732">
    <property type="entry name" value="YqgFc"/>
    <property type="match status" value="1"/>
</dbReference>
<dbReference type="PANTHER" id="PTHR33317:SF4">
    <property type="entry name" value="POLYNUCLEOTIDYL TRANSFERASE, RIBONUCLEASE H-LIKE SUPERFAMILY PROTEIN"/>
    <property type="match status" value="1"/>
</dbReference>
<dbReference type="InterPro" id="IPR006641">
    <property type="entry name" value="YqgF/RNaseH-like_dom"/>
</dbReference>
<keyword evidence="1 5" id="KW-0963">Cytoplasm</keyword>
<dbReference type="EMBL" id="WEHX01000007">
    <property type="protein sequence ID" value="KAB7662489.1"/>
    <property type="molecule type" value="Genomic_DNA"/>
</dbReference>
<accession>A0A6I1EUB3</accession>
<dbReference type="InterPro" id="IPR005227">
    <property type="entry name" value="YqgF"/>
</dbReference>
<comment type="subcellular location">
    <subcellularLocation>
        <location evidence="5">Cytoplasm</location>
    </subcellularLocation>
</comment>
<comment type="caution">
    <text evidence="7">The sequence shown here is derived from an EMBL/GenBank/DDBJ whole genome shotgun (WGS) entry which is preliminary data.</text>
</comment>
<dbReference type="Gene3D" id="3.30.420.140">
    <property type="entry name" value="YqgF/RNase H-like domain"/>
    <property type="match status" value="1"/>
</dbReference>
<dbReference type="RefSeq" id="WP_152157665.1">
    <property type="nucleotide sequence ID" value="NZ_WEHX01000007.1"/>
</dbReference>
<dbReference type="GO" id="GO:0005829">
    <property type="term" value="C:cytosol"/>
    <property type="evidence" value="ECO:0007669"/>
    <property type="project" value="TreeGrafter"/>
</dbReference>
<feature type="domain" description="YqgF/RNase H-like" evidence="6">
    <location>
        <begin position="6"/>
        <end position="106"/>
    </location>
</feature>
<evidence type="ECO:0000313" key="8">
    <source>
        <dbReference type="Proteomes" id="UP000430564"/>
    </source>
</evidence>
<organism evidence="7 8">
    <name type="scientific">Sutterella seckii</name>
    <dbReference type="NCBI Taxonomy" id="1944635"/>
    <lineage>
        <taxon>Bacteria</taxon>
        <taxon>Pseudomonadati</taxon>
        <taxon>Pseudomonadota</taxon>
        <taxon>Betaproteobacteria</taxon>
        <taxon>Burkholderiales</taxon>
        <taxon>Sutterellaceae</taxon>
        <taxon>Sutterella</taxon>
    </lineage>
</organism>
<dbReference type="InterPro" id="IPR012337">
    <property type="entry name" value="RNaseH-like_sf"/>
</dbReference>
<dbReference type="GO" id="GO:0004518">
    <property type="term" value="F:nuclease activity"/>
    <property type="evidence" value="ECO:0007669"/>
    <property type="project" value="UniProtKB-KW"/>
</dbReference>
<name>A0A6I1EUB3_9BURK</name>
<dbReference type="NCBIfam" id="TIGR00250">
    <property type="entry name" value="RNAse_H_YqgF"/>
    <property type="match status" value="1"/>
</dbReference>
<sequence length="139" mass="15097">MDIPQGVVLAFDFGLARTGVAVGNTLTGTARALAIIDSPTNDARWQGIAPLIEEWQPAFLVVGVPRMGDGTPSTLTARCERFARQLGGRYRKKVFTVDERFSSVEVACGRDRIDDKAAAVILEQFFREAGTASDYSSLE</sequence>
<dbReference type="InterPro" id="IPR037027">
    <property type="entry name" value="YqgF/RNaseH-like_dom_sf"/>
</dbReference>
<keyword evidence="2 5" id="KW-0690">Ribosome biogenesis</keyword>
<dbReference type="SUPFAM" id="SSF53098">
    <property type="entry name" value="Ribonuclease H-like"/>
    <property type="match status" value="1"/>
</dbReference>
<evidence type="ECO:0000259" key="6">
    <source>
        <dbReference type="SMART" id="SM00732"/>
    </source>
</evidence>
<evidence type="ECO:0000256" key="3">
    <source>
        <dbReference type="ARBA" id="ARBA00022722"/>
    </source>
</evidence>
<protein>
    <recommendedName>
        <fullName evidence="5">Putative pre-16S rRNA nuclease</fullName>
        <ecNumber evidence="5">3.1.-.-</ecNumber>
    </recommendedName>
</protein>
<evidence type="ECO:0000256" key="5">
    <source>
        <dbReference type="HAMAP-Rule" id="MF_00651"/>
    </source>
</evidence>
<dbReference type="OrthoDB" id="9796140at2"/>